<keyword evidence="2" id="KW-1185">Reference proteome</keyword>
<evidence type="ECO:0000313" key="2">
    <source>
        <dbReference type="Proteomes" id="UP000007029"/>
    </source>
</evidence>
<evidence type="ECO:0000313" key="1">
    <source>
        <dbReference type="EMBL" id="ABI93374.1"/>
    </source>
</evidence>
<dbReference type="KEGG" id="rde:RD1_A0075"/>
<dbReference type="AlphaFoldDB" id="Q07GM5"/>
<geneLocation type="plasmid" evidence="1 2">
    <name>pTB1</name>
</geneLocation>
<sequence>MGAASKKRKLFGLRADMRAALRINGPTVLHALDAGVRAVLVDEHAVSLCFAAPVQVHRGVAAGTDAPRARPLAALGAGNGQHRMAVCCKIYHVPQTPPH</sequence>
<protein>
    <submittedName>
        <fullName evidence="1">Uncharacterized protein</fullName>
    </submittedName>
</protein>
<keyword evidence="1" id="KW-0614">Plasmid</keyword>
<gene>
    <name evidence="1" type="ordered locus">RD1_A0075</name>
</gene>
<reference evidence="1 2" key="1">
    <citation type="journal article" date="2007" name="J. Bacteriol.">
        <title>The complete genome sequence of Roseobacter denitrificans reveals a mixotrophic rather than photosynthetic metabolism.</title>
        <authorList>
            <person name="Swingley W.D."/>
            <person name="Sadekar S."/>
            <person name="Mastrian S.D."/>
            <person name="Matthies H.J."/>
            <person name="Hao J."/>
            <person name="Ramos H."/>
            <person name="Acharya C.R."/>
            <person name="Conrad A.L."/>
            <person name="Taylor H.L."/>
            <person name="Dejesa L.C."/>
            <person name="Shah M.K."/>
            <person name="O'huallachain M.E."/>
            <person name="Lince M.T."/>
            <person name="Blankenship R.E."/>
            <person name="Beatty J.T."/>
            <person name="Touchman J.W."/>
        </authorList>
    </citation>
    <scope>NUCLEOTIDE SEQUENCE [LARGE SCALE GENOMIC DNA]</scope>
    <source>
        <strain evidence="2">ATCC 33942 / OCh 114</strain>
        <plasmid evidence="1 2">pTB1</plasmid>
    </source>
</reference>
<organism evidence="1 2">
    <name type="scientific">Roseobacter denitrificans (strain ATCC 33942 / OCh 114)</name>
    <name type="common">Erythrobacter sp. (strain OCh 114)</name>
    <name type="synonym">Roseobacter denitrificans</name>
    <dbReference type="NCBI Taxonomy" id="375451"/>
    <lineage>
        <taxon>Bacteria</taxon>
        <taxon>Pseudomonadati</taxon>
        <taxon>Pseudomonadota</taxon>
        <taxon>Alphaproteobacteria</taxon>
        <taxon>Rhodobacterales</taxon>
        <taxon>Roseobacteraceae</taxon>
        <taxon>Roseobacter</taxon>
    </lineage>
</organism>
<name>Q07GM5_ROSDO</name>
<dbReference type="EMBL" id="CP000464">
    <property type="protein sequence ID" value="ABI93374.1"/>
    <property type="molecule type" value="Genomic_DNA"/>
</dbReference>
<dbReference type="HOGENOM" id="CLU_2318351_0_0_5"/>
<accession>Q07GM5</accession>
<dbReference type="Proteomes" id="UP000007029">
    <property type="component" value="Plasmid pTB1"/>
</dbReference>
<proteinExistence type="predicted"/>